<accession>A0A7L4UMY7</accession>
<comment type="caution">
    <text evidence="4">The sequence shown here is derived from an EMBL/GenBank/DDBJ whole genome shotgun (WGS) entry which is preliminary data.</text>
</comment>
<dbReference type="Pfam" id="PF01555">
    <property type="entry name" value="N6_N4_Mtase"/>
    <property type="match status" value="1"/>
</dbReference>
<dbReference type="GO" id="GO:0032259">
    <property type="term" value="P:methylation"/>
    <property type="evidence" value="ECO:0007669"/>
    <property type="project" value="UniProtKB-KW"/>
</dbReference>
<evidence type="ECO:0000313" key="5">
    <source>
        <dbReference type="Proteomes" id="UP000251835"/>
    </source>
</evidence>
<dbReference type="Proteomes" id="UP000251835">
    <property type="component" value="Unassembled WGS sequence"/>
</dbReference>
<name>A0A7L4UMY7_BALHA</name>
<dbReference type="RefSeq" id="WP_165806894.1">
    <property type="nucleotide sequence ID" value="NZ_QENZ01000010.1"/>
</dbReference>
<evidence type="ECO:0000256" key="2">
    <source>
        <dbReference type="ARBA" id="ARBA00022679"/>
    </source>
</evidence>
<protein>
    <submittedName>
        <fullName evidence="4">Adenine-specific DNA-methyltransferase</fullName>
    </submittedName>
</protein>
<gene>
    <name evidence="4" type="ORF">C7377_1889</name>
</gene>
<dbReference type="EMBL" id="QENZ01000010">
    <property type="protein sequence ID" value="PVX48803.1"/>
    <property type="molecule type" value="Genomic_DNA"/>
</dbReference>
<keyword evidence="2 4" id="KW-0808">Transferase</keyword>
<dbReference type="GO" id="GO:0003677">
    <property type="term" value="F:DNA binding"/>
    <property type="evidence" value="ECO:0007669"/>
    <property type="project" value="InterPro"/>
</dbReference>
<organism evidence="4 5">
    <name type="scientific">Balneicella halophila</name>
    <dbReference type="NCBI Taxonomy" id="1537566"/>
    <lineage>
        <taxon>Bacteria</taxon>
        <taxon>Pseudomonadati</taxon>
        <taxon>Bacteroidota</taxon>
        <taxon>Bacteroidia</taxon>
        <taxon>Bacteroidales</taxon>
        <taxon>Balneicellaceae</taxon>
        <taxon>Balneicella</taxon>
    </lineage>
</organism>
<evidence type="ECO:0000259" key="3">
    <source>
        <dbReference type="Pfam" id="PF01555"/>
    </source>
</evidence>
<proteinExistence type="predicted"/>
<evidence type="ECO:0000256" key="1">
    <source>
        <dbReference type="ARBA" id="ARBA00022603"/>
    </source>
</evidence>
<dbReference type="Gene3D" id="3.40.50.150">
    <property type="entry name" value="Vaccinia Virus protein VP39"/>
    <property type="match status" value="1"/>
</dbReference>
<dbReference type="SUPFAM" id="SSF53335">
    <property type="entry name" value="S-adenosyl-L-methionine-dependent methyltransferases"/>
    <property type="match status" value="1"/>
</dbReference>
<evidence type="ECO:0000313" key="4">
    <source>
        <dbReference type="EMBL" id="PVX48803.1"/>
    </source>
</evidence>
<feature type="domain" description="DNA methylase N-4/N-6" evidence="3">
    <location>
        <begin position="30"/>
        <end position="345"/>
    </location>
</feature>
<dbReference type="AlphaFoldDB" id="A0A7L4UMY7"/>
<keyword evidence="1 4" id="KW-0489">Methyltransferase</keyword>
<reference evidence="4 5" key="1">
    <citation type="submission" date="2018-05" db="EMBL/GenBank/DDBJ databases">
        <title>Genomic Encyclopedia of Type Strains, Phase IV (KMG-IV): sequencing the most valuable type-strain genomes for metagenomic binning, comparative biology and taxonomic classification.</title>
        <authorList>
            <person name="Goeker M."/>
        </authorList>
    </citation>
    <scope>NUCLEOTIDE SEQUENCE [LARGE SCALE GENOMIC DNA]</scope>
    <source>
        <strain evidence="4 5">DSM 28579</strain>
    </source>
</reference>
<dbReference type="InterPro" id="IPR002941">
    <property type="entry name" value="DNA_methylase_N4/N6"/>
</dbReference>
<dbReference type="GO" id="GO:0008170">
    <property type="term" value="F:N-methyltransferase activity"/>
    <property type="evidence" value="ECO:0007669"/>
    <property type="project" value="InterPro"/>
</dbReference>
<keyword evidence="5" id="KW-1185">Reference proteome</keyword>
<dbReference type="InterPro" id="IPR029063">
    <property type="entry name" value="SAM-dependent_MTases_sf"/>
</dbReference>
<sequence length="499" mass="57985">MIYATHHLLYAIGCYFFVPNKIKSIDFNYLHKLLSDDGVLVTHIDENEYHNLIIIYEEIFGKKNNLGTIIWDKKNPKGDAQKISYQHESIIVFSKSADLLKGKIKRKKKNAQKIIEFSRKVFAKIGKESYPEDILQICKKYKLDKSLFEEYKFNYNLETVNTEFGEWLKSQDFSGGEKAYKFIDKDGEVYRGVSMAWPNKKQAPDDYFIPLIHPVTKKECPIPARGWRNPPSTMKELLDKKMILFGEDETKQPERKYLLKENMLENISSLIGFAGSDDEFQKQIGINLENPKPHLLATEIVDWFSDEESIILDSFAGSGTTAHATLKLNSQDEGKRRFILIQCDEYDKKGNVVNVCEDVTTKRVRKVISGYGKGKNHVEGLGGSFDYFEIGLPLFDDNQNLNEQVGINKIREYIWFSETRTPFKEPKEANYFLGKKEDSVYYFIYEKDQLTTLDFDSLQLIKTKGEQYVIYADNCLLPKEFMAKNNIIFKKIPRDITRF</sequence>